<gene>
    <name evidence="2" type="ORF">SAMN05216174_10243</name>
</gene>
<feature type="region of interest" description="Disordered" evidence="1">
    <location>
        <begin position="133"/>
        <end position="152"/>
    </location>
</feature>
<name>A0A1G6LFE7_9PSEU</name>
<organism evidence="2 3">
    <name type="scientific">Actinokineospora iranica</name>
    <dbReference type="NCBI Taxonomy" id="1271860"/>
    <lineage>
        <taxon>Bacteria</taxon>
        <taxon>Bacillati</taxon>
        <taxon>Actinomycetota</taxon>
        <taxon>Actinomycetes</taxon>
        <taxon>Pseudonocardiales</taxon>
        <taxon>Pseudonocardiaceae</taxon>
        <taxon>Actinokineospora</taxon>
    </lineage>
</organism>
<reference evidence="3" key="1">
    <citation type="submission" date="2016-10" db="EMBL/GenBank/DDBJ databases">
        <authorList>
            <person name="Varghese N."/>
            <person name="Submissions S."/>
        </authorList>
    </citation>
    <scope>NUCLEOTIDE SEQUENCE [LARGE SCALE GENOMIC DNA]</scope>
    <source>
        <strain evidence="3">IBRC-M 10403</strain>
    </source>
</reference>
<dbReference type="STRING" id="1271860.SAMN05216174_10243"/>
<sequence length="152" mass="16089">MIGNRDLLVALGPLWSGDQMIRLGTLGRQHSEVASGPQAINDAGDVVGTSSTAAGAPRAFLWRHGTMIDLGTAGGTYSSAKAVNDRGDVVGISSDTSDDYRRTFLWRDGTMTDLGTVGGKDARPFALNNRGQVVGSSEDKTHGIRPTLWTTR</sequence>
<dbReference type="Proteomes" id="UP000199501">
    <property type="component" value="Unassembled WGS sequence"/>
</dbReference>
<evidence type="ECO:0000313" key="3">
    <source>
        <dbReference type="Proteomes" id="UP000199501"/>
    </source>
</evidence>
<protein>
    <submittedName>
        <fullName evidence="2">Probable extracellular repeat, HAF family</fullName>
    </submittedName>
</protein>
<keyword evidence="3" id="KW-1185">Reference proteome</keyword>
<evidence type="ECO:0000313" key="2">
    <source>
        <dbReference type="EMBL" id="SDC41934.1"/>
    </source>
</evidence>
<accession>A0A1G6LFE7</accession>
<dbReference type="AlphaFoldDB" id="A0A1G6LFE7"/>
<dbReference type="NCBIfam" id="TIGR02913">
    <property type="entry name" value="HAF_rpt"/>
    <property type="match status" value="2"/>
</dbReference>
<dbReference type="EMBL" id="FMZZ01000002">
    <property type="protein sequence ID" value="SDC41934.1"/>
    <property type="molecule type" value="Genomic_DNA"/>
</dbReference>
<evidence type="ECO:0000256" key="1">
    <source>
        <dbReference type="SAM" id="MobiDB-lite"/>
    </source>
</evidence>
<dbReference type="InterPro" id="IPR014262">
    <property type="entry name" value="HAF_rpt"/>
</dbReference>
<proteinExistence type="predicted"/>